<feature type="transmembrane region" description="Helical" evidence="1">
    <location>
        <begin position="6"/>
        <end position="29"/>
    </location>
</feature>
<dbReference type="EMBL" id="CP001390">
    <property type="protein sequence ID" value="ACM20988.1"/>
    <property type="molecule type" value="Genomic_DNA"/>
</dbReference>
<keyword evidence="3" id="KW-1185">Reference proteome</keyword>
<keyword evidence="1" id="KW-0812">Transmembrane</keyword>
<evidence type="ECO:0000256" key="1">
    <source>
        <dbReference type="SAM" id="Phobius"/>
    </source>
</evidence>
<protein>
    <submittedName>
        <fullName evidence="2">Uncharacterized protein</fullName>
    </submittedName>
</protein>
<evidence type="ECO:0000313" key="3">
    <source>
        <dbReference type="Proteomes" id="UP000007721"/>
    </source>
</evidence>
<dbReference type="KEGG" id="geo:Geob_2638"/>
<gene>
    <name evidence="2" type="ordered locus">Geob_2638</name>
</gene>
<dbReference type="STRING" id="316067.Geob_2638"/>
<sequence length="61" mass="6753">MSSQQWAILTLLGFYGWISSTVAFILTSFPSNGGFLVKKGIRIGSCVVFFFVMWIIGMLNA</sequence>
<dbReference type="AlphaFoldDB" id="B9M0Y5"/>
<proteinExistence type="predicted"/>
<dbReference type="Proteomes" id="UP000007721">
    <property type="component" value="Chromosome"/>
</dbReference>
<keyword evidence="1" id="KW-0472">Membrane</keyword>
<organism evidence="2 3">
    <name type="scientific">Geotalea daltonii (strain DSM 22248 / JCM 15807 / FRC-32)</name>
    <name type="common">Geobacter daltonii</name>
    <dbReference type="NCBI Taxonomy" id="316067"/>
    <lineage>
        <taxon>Bacteria</taxon>
        <taxon>Pseudomonadati</taxon>
        <taxon>Thermodesulfobacteriota</taxon>
        <taxon>Desulfuromonadia</taxon>
        <taxon>Geobacterales</taxon>
        <taxon>Geobacteraceae</taxon>
        <taxon>Geotalea</taxon>
    </lineage>
</organism>
<dbReference type="HOGENOM" id="CLU_2915974_0_0_7"/>
<evidence type="ECO:0000313" key="2">
    <source>
        <dbReference type="EMBL" id="ACM20988.1"/>
    </source>
</evidence>
<accession>B9M0Y5</accession>
<feature type="transmembrane region" description="Helical" evidence="1">
    <location>
        <begin position="41"/>
        <end position="59"/>
    </location>
</feature>
<keyword evidence="1" id="KW-1133">Transmembrane helix</keyword>
<name>B9M0Y5_GEODF</name>
<reference evidence="2 3" key="1">
    <citation type="submission" date="2009-01" db="EMBL/GenBank/DDBJ databases">
        <title>Complete sequence of Geobacter sp. FRC-32.</title>
        <authorList>
            <consortium name="US DOE Joint Genome Institute"/>
            <person name="Lucas S."/>
            <person name="Copeland A."/>
            <person name="Lapidus A."/>
            <person name="Glavina del Rio T."/>
            <person name="Dalin E."/>
            <person name="Tice H."/>
            <person name="Bruce D."/>
            <person name="Goodwin L."/>
            <person name="Pitluck S."/>
            <person name="Saunders E."/>
            <person name="Brettin T."/>
            <person name="Detter J.C."/>
            <person name="Han C."/>
            <person name="Larimer F."/>
            <person name="Land M."/>
            <person name="Hauser L."/>
            <person name="Kyrpides N."/>
            <person name="Ovchinnikova G."/>
            <person name="Kostka J."/>
            <person name="Richardson P."/>
        </authorList>
    </citation>
    <scope>NUCLEOTIDE SEQUENCE [LARGE SCALE GENOMIC DNA]</scope>
    <source>
        <strain evidence="3">DSM 22248 / JCM 15807 / FRC-32</strain>
    </source>
</reference>